<comment type="caution">
    <text evidence="2">The sequence shown here is derived from an EMBL/GenBank/DDBJ whole genome shotgun (WGS) entry which is preliminary data.</text>
</comment>
<evidence type="ECO:0000256" key="1">
    <source>
        <dbReference type="SAM" id="MobiDB-lite"/>
    </source>
</evidence>
<sequence>MSDRAAKRRRVSEPDSSPSPQRNIKIDGSSPTELLATLANTDESVTSEPASDLNVADGINDIIAQSVNVDDIILDESTTPVETAAPASLASKLMIVSIYKTECDDRYPTATLDSDPLYLLAFVNACNAQYRLDHIINHESIRKGGEDNELTKKQRECVWSASQHRIHTYINTYDITDKYMWYVDNYLPLDALIFSLFESTQFSRQSANMHKEWHKIDQLLTGNPDLMMHPRNPFSKEIVKLADIAWKQRERELNRQQEVLARRFRPMFLQPLQISMADIWSQGDTEDADTLAQRVRDSAMTATAAEDNRLRIESTRQEEKIEAGAAQSWHYWDELLCKNRLVPFLHQQMITFTPWI</sequence>
<evidence type="ECO:0000313" key="2">
    <source>
        <dbReference type="EMBL" id="THZ89042.1"/>
    </source>
</evidence>
<proteinExistence type="predicted"/>
<accession>A0A4S9Y8B1</accession>
<evidence type="ECO:0000313" key="3">
    <source>
        <dbReference type="Proteomes" id="UP000310039"/>
    </source>
</evidence>
<reference evidence="2 3" key="1">
    <citation type="submission" date="2018-10" db="EMBL/GenBank/DDBJ databases">
        <title>Fifty Aureobasidium pullulans genomes reveal a recombining polyextremotolerant generalist.</title>
        <authorList>
            <person name="Gostincar C."/>
            <person name="Turk M."/>
            <person name="Zajc J."/>
            <person name="Gunde-Cimerman N."/>
        </authorList>
    </citation>
    <scope>NUCLEOTIDE SEQUENCE [LARGE SCALE GENOMIC DNA]</scope>
    <source>
        <strain evidence="2 3">EXF-3403</strain>
    </source>
</reference>
<feature type="region of interest" description="Disordered" evidence="1">
    <location>
        <begin position="1"/>
        <end position="30"/>
    </location>
</feature>
<feature type="compositionally biased region" description="Basic residues" evidence="1">
    <location>
        <begin position="1"/>
        <end position="10"/>
    </location>
</feature>
<name>A0A4S9Y8B1_AURPU</name>
<dbReference type="AlphaFoldDB" id="A0A4S9Y8B1"/>
<dbReference type="EMBL" id="QZBT01000003">
    <property type="protein sequence ID" value="THZ89042.1"/>
    <property type="molecule type" value="Genomic_DNA"/>
</dbReference>
<protein>
    <submittedName>
        <fullName evidence="2">Uncharacterized protein</fullName>
    </submittedName>
</protein>
<organism evidence="2 3">
    <name type="scientific">Aureobasidium pullulans</name>
    <name type="common">Black yeast</name>
    <name type="synonym">Pullularia pullulans</name>
    <dbReference type="NCBI Taxonomy" id="5580"/>
    <lineage>
        <taxon>Eukaryota</taxon>
        <taxon>Fungi</taxon>
        <taxon>Dikarya</taxon>
        <taxon>Ascomycota</taxon>
        <taxon>Pezizomycotina</taxon>
        <taxon>Dothideomycetes</taxon>
        <taxon>Dothideomycetidae</taxon>
        <taxon>Dothideales</taxon>
        <taxon>Saccotheciaceae</taxon>
        <taxon>Aureobasidium</taxon>
    </lineage>
</organism>
<dbReference type="Proteomes" id="UP000310039">
    <property type="component" value="Unassembled WGS sequence"/>
</dbReference>
<gene>
    <name evidence="2" type="ORF">D6C84_00402</name>
</gene>